<dbReference type="InterPro" id="IPR029016">
    <property type="entry name" value="GAF-like_dom_sf"/>
</dbReference>
<dbReference type="InParanoid" id="D6U7A7"/>
<dbReference type="Gene3D" id="3.30.565.10">
    <property type="entry name" value="Histidine kinase-like ATPase, C-terminal domain"/>
    <property type="match status" value="1"/>
</dbReference>
<dbReference type="AlphaFoldDB" id="D6U7A7"/>
<dbReference type="EC" id="2.7.13.3" evidence="2"/>
<keyword evidence="4 6" id="KW-0808">Transferase</keyword>
<comment type="caution">
    <text evidence="6">The sequence shown here is derived from an EMBL/GenBank/DDBJ whole genome shotgun (WGS) entry which is preliminary data.</text>
</comment>
<dbReference type="PANTHER" id="PTHR43547:SF2">
    <property type="entry name" value="HYBRID SIGNAL TRANSDUCTION HISTIDINE KINASE C"/>
    <property type="match status" value="1"/>
</dbReference>
<proteinExistence type="predicted"/>
<dbReference type="STRING" id="485913.Krac_0272"/>
<dbReference type="InterPro" id="IPR003594">
    <property type="entry name" value="HATPase_dom"/>
</dbReference>
<dbReference type="InterPro" id="IPR036890">
    <property type="entry name" value="HATPase_C_sf"/>
</dbReference>
<dbReference type="InterPro" id="IPR005467">
    <property type="entry name" value="His_kinase_dom"/>
</dbReference>
<evidence type="ECO:0000256" key="4">
    <source>
        <dbReference type="ARBA" id="ARBA00022777"/>
    </source>
</evidence>
<dbReference type="SMART" id="SM00387">
    <property type="entry name" value="HATPase_c"/>
    <property type="match status" value="1"/>
</dbReference>
<dbReference type="eggNOG" id="COG2205">
    <property type="taxonomic scope" value="Bacteria"/>
</dbReference>
<dbReference type="Proteomes" id="UP000004508">
    <property type="component" value="Unassembled WGS sequence"/>
</dbReference>
<evidence type="ECO:0000313" key="7">
    <source>
        <dbReference type="Proteomes" id="UP000004508"/>
    </source>
</evidence>
<gene>
    <name evidence="6" type="ORF">Krac_0272</name>
</gene>
<protein>
    <recommendedName>
        <fullName evidence="2">histidine kinase</fullName>
        <ecNumber evidence="2">2.7.13.3</ecNumber>
    </recommendedName>
</protein>
<dbReference type="SUPFAM" id="SSF55874">
    <property type="entry name" value="ATPase domain of HSP90 chaperone/DNA topoisomerase II/histidine kinase"/>
    <property type="match status" value="1"/>
</dbReference>
<feature type="domain" description="Histidine kinase" evidence="5">
    <location>
        <begin position="198"/>
        <end position="413"/>
    </location>
</feature>
<dbReference type="Pfam" id="PF00512">
    <property type="entry name" value="HisKA"/>
    <property type="match status" value="1"/>
</dbReference>
<comment type="catalytic activity">
    <reaction evidence="1">
        <text>ATP + protein L-histidine = ADP + protein N-phospho-L-histidine.</text>
        <dbReference type="EC" id="2.7.13.3"/>
    </reaction>
</comment>
<dbReference type="SUPFAM" id="SSF47384">
    <property type="entry name" value="Homodimeric domain of signal transducing histidine kinase"/>
    <property type="match status" value="1"/>
</dbReference>
<dbReference type="OrthoDB" id="9766459at2"/>
<name>D6U7A7_KTERA</name>
<reference evidence="6 7" key="1">
    <citation type="journal article" date="2011" name="Stand. Genomic Sci.">
        <title>Non-contiguous finished genome sequence and contextual data of the filamentous soil bacterium Ktedonobacter racemifer type strain (SOSP1-21).</title>
        <authorList>
            <person name="Chang Y.J."/>
            <person name="Land M."/>
            <person name="Hauser L."/>
            <person name="Chertkov O."/>
            <person name="Del Rio T.G."/>
            <person name="Nolan M."/>
            <person name="Copeland A."/>
            <person name="Tice H."/>
            <person name="Cheng J.F."/>
            <person name="Lucas S."/>
            <person name="Han C."/>
            <person name="Goodwin L."/>
            <person name="Pitluck S."/>
            <person name="Ivanova N."/>
            <person name="Ovchinikova G."/>
            <person name="Pati A."/>
            <person name="Chen A."/>
            <person name="Palaniappan K."/>
            <person name="Mavromatis K."/>
            <person name="Liolios K."/>
            <person name="Brettin T."/>
            <person name="Fiebig A."/>
            <person name="Rohde M."/>
            <person name="Abt B."/>
            <person name="Goker M."/>
            <person name="Detter J.C."/>
            <person name="Woyke T."/>
            <person name="Bristow J."/>
            <person name="Eisen J.A."/>
            <person name="Markowitz V."/>
            <person name="Hugenholtz P."/>
            <person name="Kyrpides N.C."/>
            <person name="Klenk H.P."/>
            <person name="Lapidus A."/>
        </authorList>
    </citation>
    <scope>NUCLEOTIDE SEQUENCE [LARGE SCALE GENOMIC DNA]</scope>
    <source>
        <strain evidence="7">DSM 44963</strain>
    </source>
</reference>
<dbReference type="InterPro" id="IPR003018">
    <property type="entry name" value="GAF"/>
</dbReference>
<dbReference type="PANTHER" id="PTHR43547">
    <property type="entry name" value="TWO-COMPONENT HISTIDINE KINASE"/>
    <property type="match status" value="1"/>
</dbReference>
<dbReference type="Gene3D" id="3.30.450.40">
    <property type="match status" value="1"/>
</dbReference>
<dbReference type="InterPro" id="IPR003661">
    <property type="entry name" value="HisK_dim/P_dom"/>
</dbReference>
<evidence type="ECO:0000256" key="2">
    <source>
        <dbReference type="ARBA" id="ARBA00012438"/>
    </source>
</evidence>
<accession>D6U7A7</accession>
<dbReference type="GO" id="GO:0000155">
    <property type="term" value="F:phosphorelay sensor kinase activity"/>
    <property type="evidence" value="ECO:0007669"/>
    <property type="project" value="InterPro"/>
</dbReference>
<dbReference type="SUPFAM" id="SSF55781">
    <property type="entry name" value="GAF domain-like"/>
    <property type="match status" value="1"/>
</dbReference>
<dbReference type="EMBL" id="ADVG01000005">
    <property type="protein sequence ID" value="EFH79768.1"/>
    <property type="molecule type" value="Genomic_DNA"/>
</dbReference>
<organism evidence="6 7">
    <name type="scientific">Ktedonobacter racemifer DSM 44963</name>
    <dbReference type="NCBI Taxonomy" id="485913"/>
    <lineage>
        <taxon>Bacteria</taxon>
        <taxon>Bacillati</taxon>
        <taxon>Chloroflexota</taxon>
        <taxon>Ktedonobacteria</taxon>
        <taxon>Ktedonobacterales</taxon>
        <taxon>Ktedonobacteraceae</taxon>
        <taxon>Ktedonobacter</taxon>
    </lineage>
</organism>
<evidence type="ECO:0000256" key="1">
    <source>
        <dbReference type="ARBA" id="ARBA00000085"/>
    </source>
</evidence>
<dbReference type="Gene3D" id="1.10.287.130">
    <property type="match status" value="1"/>
</dbReference>
<dbReference type="RefSeq" id="WP_007921869.1">
    <property type="nucleotide sequence ID" value="NZ_ADVG01000005.1"/>
</dbReference>
<dbReference type="Pfam" id="PF13185">
    <property type="entry name" value="GAF_2"/>
    <property type="match status" value="1"/>
</dbReference>
<sequence>MSSTPFPEQSRSDVLFQLLQQLLAMPAMEVNEVIYQTAQLIAQTFNAEKVDVFLYDPGSQSLIAFGTSVTPMGIHEKAIGLDRIPLEQGGRAVDVYQTGQPYLTGQAQHDPHELAGMKESLGIKSEITVPLSVGTERRGVLLVSSSAPHAFQEPDLRALESVANWVGMVIQRAELSEDYANEVADHARRMEAEKLMTIMAHDLHNYLTPLKGRLDLLRRRARREGQETLARELEVIDQTTLRLNRLVSDLMDVERLKQGVFALHRQPVDLVQIIEDVIPIWNTSEHPIRVQAPASFLATVDPDRVQQVIENLLSNATTHAKPNTPIRFKITQEQRTDGLWAVITITNQGQPMSTEQIRSLFQPFARGAQSQGLGLGLYIAQQIALAHQGTLTAQTQGEKMTQMIMTLTLPCDLSVSPKP</sequence>
<evidence type="ECO:0000313" key="6">
    <source>
        <dbReference type="EMBL" id="EFH79768.1"/>
    </source>
</evidence>
<dbReference type="SMART" id="SM00065">
    <property type="entry name" value="GAF"/>
    <property type="match status" value="1"/>
</dbReference>
<keyword evidence="4 6" id="KW-0418">Kinase</keyword>
<evidence type="ECO:0000256" key="3">
    <source>
        <dbReference type="ARBA" id="ARBA00022553"/>
    </source>
</evidence>
<keyword evidence="7" id="KW-1185">Reference proteome</keyword>
<keyword evidence="3" id="KW-0597">Phosphoprotein</keyword>
<dbReference type="Pfam" id="PF02518">
    <property type="entry name" value="HATPase_c"/>
    <property type="match status" value="1"/>
</dbReference>
<dbReference type="PROSITE" id="PS50109">
    <property type="entry name" value="HIS_KIN"/>
    <property type="match status" value="1"/>
</dbReference>
<dbReference type="InterPro" id="IPR036097">
    <property type="entry name" value="HisK_dim/P_sf"/>
</dbReference>
<dbReference type="SMART" id="SM00388">
    <property type="entry name" value="HisKA"/>
    <property type="match status" value="1"/>
</dbReference>
<evidence type="ECO:0000259" key="5">
    <source>
        <dbReference type="PROSITE" id="PS50109"/>
    </source>
</evidence>